<feature type="domain" description="Glycosyl transferase family 1" evidence="3">
    <location>
        <begin position="3"/>
        <end position="84"/>
    </location>
</feature>
<sequence>MVDIYNNAAIFVGASHVEGFGLTIGEAMCCGCAVACTDNGGFSVMVHHKRTGLLSPIKNPEALAKNIMVYLEQPEERIRLAQEGHRYIQEFTWESSVDRLVDFLEHPLESEKA</sequence>
<comment type="caution">
    <text evidence="4">The sequence shown here is derived from an EMBL/GenBank/DDBJ whole genome shotgun (WGS) entry which is preliminary data.</text>
</comment>
<dbReference type="InterPro" id="IPR001296">
    <property type="entry name" value="Glyco_trans_1"/>
</dbReference>
<dbReference type="AlphaFoldDB" id="A0A645ACB3"/>
<dbReference type="PANTHER" id="PTHR12526:SF510">
    <property type="entry name" value="D-INOSITOL 3-PHOSPHATE GLYCOSYLTRANSFERASE"/>
    <property type="match status" value="1"/>
</dbReference>
<dbReference type="CDD" id="cd03801">
    <property type="entry name" value="GT4_PimA-like"/>
    <property type="match status" value="1"/>
</dbReference>
<dbReference type="PANTHER" id="PTHR12526">
    <property type="entry name" value="GLYCOSYLTRANSFERASE"/>
    <property type="match status" value="1"/>
</dbReference>
<evidence type="ECO:0000259" key="3">
    <source>
        <dbReference type="Pfam" id="PF00534"/>
    </source>
</evidence>
<evidence type="ECO:0000256" key="2">
    <source>
        <dbReference type="ARBA" id="ARBA00022679"/>
    </source>
</evidence>
<dbReference type="EC" id="2.4.1.250" evidence="4"/>
<dbReference type="GO" id="GO:0102710">
    <property type="term" value="F:D-inositol-3-phosphate glycosyltransferase activity"/>
    <property type="evidence" value="ECO:0007669"/>
    <property type="project" value="UniProtKB-EC"/>
</dbReference>
<dbReference type="Gene3D" id="3.40.50.2000">
    <property type="entry name" value="Glycogen Phosphorylase B"/>
    <property type="match status" value="1"/>
</dbReference>
<keyword evidence="1 4" id="KW-0328">Glycosyltransferase</keyword>
<keyword evidence="2 4" id="KW-0808">Transferase</keyword>
<gene>
    <name evidence="4" type="primary">mshA_75</name>
    <name evidence="4" type="ORF">SDC9_97543</name>
</gene>
<dbReference type="SUPFAM" id="SSF53756">
    <property type="entry name" value="UDP-Glycosyltransferase/glycogen phosphorylase"/>
    <property type="match status" value="1"/>
</dbReference>
<accession>A0A645ACB3</accession>
<evidence type="ECO:0000256" key="1">
    <source>
        <dbReference type="ARBA" id="ARBA00022676"/>
    </source>
</evidence>
<name>A0A645ACB3_9ZZZZ</name>
<protein>
    <submittedName>
        <fullName evidence="4">D-inositol 3-phosphate glycosyltransferase</fullName>
        <ecNumber evidence="4">2.4.1.250</ecNumber>
    </submittedName>
</protein>
<organism evidence="4">
    <name type="scientific">bioreactor metagenome</name>
    <dbReference type="NCBI Taxonomy" id="1076179"/>
    <lineage>
        <taxon>unclassified sequences</taxon>
        <taxon>metagenomes</taxon>
        <taxon>ecological metagenomes</taxon>
    </lineage>
</organism>
<evidence type="ECO:0000313" key="4">
    <source>
        <dbReference type="EMBL" id="MPM50800.1"/>
    </source>
</evidence>
<proteinExistence type="predicted"/>
<dbReference type="Pfam" id="PF00534">
    <property type="entry name" value="Glycos_transf_1"/>
    <property type="match status" value="1"/>
</dbReference>
<dbReference type="EMBL" id="VSSQ01013132">
    <property type="protein sequence ID" value="MPM50800.1"/>
    <property type="molecule type" value="Genomic_DNA"/>
</dbReference>
<reference evidence="4" key="1">
    <citation type="submission" date="2019-08" db="EMBL/GenBank/DDBJ databases">
        <authorList>
            <person name="Kucharzyk K."/>
            <person name="Murdoch R.W."/>
            <person name="Higgins S."/>
            <person name="Loffler F."/>
        </authorList>
    </citation>
    <scope>NUCLEOTIDE SEQUENCE</scope>
</reference>